<keyword evidence="1" id="KW-1133">Transmembrane helix</keyword>
<gene>
    <name evidence="2" type="ORF">HK100_005429</name>
</gene>
<feature type="transmembrane region" description="Helical" evidence="1">
    <location>
        <begin position="82"/>
        <end position="106"/>
    </location>
</feature>
<reference evidence="2" key="1">
    <citation type="submission" date="2020-05" db="EMBL/GenBank/DDBJ databases">
        <title>Phylogenomic resolution of chytrid fungi.</title>
        <authorList>
            <person name="Stajich J.E."/>
            <person name="Amses K."/>
            <person name="Simmons R."/>
            <person name="Seto K."/>
            <person name="Myers J."/>
            <person name="Bonds A."/>
            <person name="Quandt C.A."/>
            <person name="Barry K."/>
            <person name="Liu P."/>
            <person name="Grigoriev I."/>
            <person name="Longcore J.E."/>
            <person name="James T.Y."/>
        </authorList>
    </citation>
    <scope>NUCLEOTIDE SEQUENCE</scope>
    <source>
        <strain evidence="2">JEL0513</strain>
    </source>
</reference>
<name>A0AAD5T7L3_9FUNG</name>
<protein>
    <submittedName>
        <fullName evidence="2">Uncharacterized protein</fullName>
    </submittedName>
</protein>
<evidence type="ECO:0000313" key="2">
    <source>
        <dbReference type="EMBL" id="KAJ3132308.1"/>
    </source>
</evidence>
<proteinExistence type="predicted"/>
<comment type="caution">
    <text evidence="2">The sequence shown here is derived from an EMBL/GenBank/DDBJ whole genome shotgun (WGS) entry which is preliminary data.</text>
</comment>
<evidence type="ECO:0000313" key="3">
    <source>
        <dbReference type="Proteomes" id="UP001211907"/>
    </source>
</evidence>
<organism evidence="2 3">
    <name type="scientific">Physocladia obscura</name>
    <dbReference type="NCBI Taxonomy" id="109957"/>
    <lineage>
        <taxon>Eukaryota</taxon>
        <taxon>Fungi</taxon>
        <taxon>Fungi incertae sedis</taxon>
        <taxon>Chytridiomycota</taxon>
        <taxon>Chytridiomycota incertae sedis</taxon>
        <taxon>Chytridiomycetes</taxon>
        <taxon>Chytridiales</taxon>
        <taxon>Chytriomycetaceae</taxon>
        <taxon>Physocladia</taxon>
    </lineage>
</organism>
<dbReference type="EMBL" id="JADGJH010000254">
    <property type="protein sequence ID" value="KAJ3132308.1"/>
    <property type="molecule type" value="Genomic_DNA"/>
</dbReference>
<feature type="transmembrane region" description="Helical" evidence="1">
    <location>
        <begin position="53"/>
        <end position="70"/>
    </location>
</feature>
<evidence type="ECO:0000256" key="1">
    <source>
        <dbReference type="SAM" id="Phobius"/>
    </source>
</evidence>
<keyword evidence="1" id="KW-0472">Membrane</keyword>
<dbReference type="Proteomes" id="UP001211907">
    <property type="component" value="Unassembled WGS sequence"/>
</dbReference>
<dbReference type="AlphaFoldDB" id="A0AAD5T7L3"/>
<keyword evidence="3" id="KW-1185">Reference proteome</keyword>
<feature type="transmembrane region" description="Helical" evidence="1">
    <location>
        <begin position="12"/>
        <end position="33"/>
    </location>
</feature>
<sequence length="150" mass="17092">MRQKNWLKTVEFSHSVFLFTAVSRDWIIVHALYRAVLVTLPLFDTLRHLPLEIASLTAMAAFWLYTCHFHNSKRPIEHFFGIADTVVVATACLVSAIFDIVARKFVGDSPLISSSFQIHNRDYADLLLFCISVACGLYAWSTILTKKQKI</sequence>
<accession>A0AAD5T7L3</accession>
<feature type="transmembrane region" description="Helical" evidence="1">
    <location>
        <begin position="126"/>
        <end position="145"/>
    </location>
</feature>
<keyword evidence="1" id="KW-0812">Transmembrane</keyword>